<dbReference type="AlphaFoldDB" id="A0A5N6AGM9"/>
<dbReference type="PANTHER" id="PTHR36439">
    <property type="entry name" value="BLL4334 PROTEIN"/>
    <property type="match status" value="1"/>
</dbReference>
<sequence>MSEQRESAARVALLRGVNVGGRRKVPMAALREALAARGFGAVRTHLHSGNVVFTAPPGETEELAAEISAVVEERFGFPVDCLVLTAEELRGAARRCPFPAEDLDASKLLVLFLGAPVAGLPVAGLDPAEFAPDELRLGEREVFAYFPGGMGRSRLGARLVGRVVGERATGRNWRTVTALLALLDEAEPGGAERDDG</sequence>
<proteinExistence type="predicted"/>
<dbReference type="InterPro" id="IPR012545">
    <property type="entry name" value="DUF1697"/>
</dbReference>
<evidence type="ECO:0000313" key="1">
    <source>
        <dbReference type="EMBL" id="KAB8167821.1"/>
    </source>
</evidence>
<dbReference type="Pfam" id="PF08002">
    <property type="entry name" value="DUF1697"/>
    <property type="match status" value="1"/>
</dbReference>
<dbReference type="PANTHER" id="PTHR36439:SF1">
    <property type="entry name" value="DUF1697 DOMAIN-CONTAINING PROTEIN"/>
    <property type="match status" value="1"/>
</dbReference>
<dbReference type="SUPFAM" id="SSF160379">
    <property type="entry name" value="SP0830-like"/>
    <property type="match status" value="1"/>
</dbReference>
<dbReference type="Proteomes" id="UP000314251">
    <property type="component" value="Unassembled WGS sequence"/>
</dbReference>
<dbReference type="PIRSF" id="PIRSF008502">
    <property type="entry name" value="UCP008502"/>
    <property type="match status" value="1"/>
</dbReference>
<protein>
    <submittedName>
        <fullName evidence="1">DUF1697 domain-containing protein</fullName>
    </submittedName>
</protein>
<dbReference type="RefSeq" id="WP_139666836.1">
    <property type="nucleotide sequence ID" value="NZ_VDLY02000004.1"/>
</dbReference>
<dbReference type="EMBL" id="VDLY02000004">
    <property type="protein sequence ID" value="KAB8167821.1"/>
    <property type="molecule type" value="Genomic_DNA"/>
</dbReference>
<dbReference type="OrthoDB" id="9806494at2"/>
<evidence type="ECO:0000313" key="2">
    <source>
        <dbReference type="Proteomes" id="UP000314251"/>
    </source>
</evidence>
<keyword evidence="2" id="KW-1185">Reference proteome</keyword>
<dbReference type="Gene3D" id="3.30.70.1280">
    <property type="entry name" value="SP0830-like domains"/>
    <property type="match status" value="1"/>
</dbReference>
<organism evidence="1 2">
    <name type="scientific">Streptomyces mimosae</name>
    <dbReference type="NCBI Taxonomy" id="2586635"/>
    <lineage>
        <taxon>Bacteria</taxon>
        <taxon>Bacillati</taxon>
        <taxon>Actinomycetota</taxon>
        <taxon>Actinomycetes</taxon>
        <taxon>Kitasatosporales</taxon>
        <taxon>Streptomycetaceae</taxon>
        <taxon>Streptomyces</taxon>
    </lineage>
</organism>
<name>A0A5N6AGM9_9ACTN</name>
<reference evidence="1" key="1">
    <citation type="submission" date="2019-10" db="EMBL/GenBank/DDBJ databases">
        <title>Nonomuraea sp. nov., isolated from Phyllanthus amarus.</title>
        <authorList>
            <person name="Klykleung N."/>
            <person name="Tanasupawat S."/>
        </authorList>
    </citation>
    <scope>NUCLEOTIDE SEQUENCE [LARGE SCALE GENOMIC DNA]</scope>
    <source>
        <strain evidence="1">3MP-10</strain>
    </source>
</reference>
<gene>
    <name evidence="1" type="ORF">FH607_007480</name>
</gene>
<accession>A0A5N6AGM9</accession>
<comment type="caution">
    <text evidence="1">The sequence shown here is derived from an EMBL/GenBank/DDBJ whole genome shotgun (WGS) entry which is preliminary data.</text>
</comment>